<dbReference type="PANTHER" id="PTHR45586">
    <property type="entry name" value="TPR REPEAT-CONTAINING PROTEIN PA4667"/>
    <property type="match status" value="1"/>
</dbReference>
<dbReference type="Gene3D" id="1.25.40.10">
    <property type="entry name" value="Tetratricopeptide repeat domain"/>
    <property type="match status" value="2"/>
</dbReference>
<proteinExistence type="predicted"/>
<name>A0ABV9GNS9_9BACL</name>
<sequence length="489" mass="57415">MKFKYNKSRVIPFITDGDFYYQKGIAAYQKGDIFRAKKFIHRAMIFDPDEPDYLCQQAVILAELEDYEASNHLLKRVIDELDENAIECYFFMANNYANLGRFDEALKELKTYMALESDGGYRQEAQELYRLIMMDSDEPFQEDENYVADHEKGSRALEQGQFQKAVYFFKKVIDERPMFWPAHNNLAIAYFSMGESEKSFSVLHQLLSKDPGNIHALCNLATFYYQLKDDSGYQDTLSLLDKLQPFFLEHRMKLGATYFFVGEYEKAYRWLKAAYKGAYGNQKFYYWLALSAFRIGRISEAIKFWEKVDFFSEEPFHPFDYGKIQEMLLADDAKTNPLIQSLIDHELEKGEWAAKCYALFLCRFYGMDDRLEKAAVGHGQPKTIRSLAAELMKRSPESDDGRIKVMTEIEYHLGQSKPLVAEYDIYNLWLAFYNNVEGVRDPQSWAAALEYIWKKEHNMPCAQTRIAEKYGVTVYRLRQCLQIWQQKID</sequence>
<evidence type="ECO:0008006" key="5">
    <source>
        <dbReference type="Google" id="ProtNLM"/>
    </source>
</evidence>
<dbReference type="EMBL" id="JBHSFW010000002">
    <property type="protein sequence ID" value="MFC4618586.1"/>
    <property type="molecule type" value="Genomic_DNA"/>
</dbReference>
<organism evidence="3 4">
    <name type="scientific">Camelliibacillus cellulosilyticus</name>
    <dbReference type="NCBI Taxonomy" id="2174486"/>
    <lineage>
        <taxon>Bacteria</taxon>
        <taxon>Bacillati</taxon>
        <taxon>Bacillota</taxon>
        <taxon>Bacilli</taxon>
        <taxon>Bacillales</taxon>
        <taxon>Sporolactobacillaceae</taxon>
        <taxon>Camelliibacillus</taxon>
    </lineage>
</organism>
<dbReference type="Pfam" id="PF13181">
    <property type="entry name" value="TPR_8"/>
    <property type="match status" value="1"/>
</dbReference>
<evidence type="ECO:0000256" key="2">
    <source>
        <dbReference type="ARBA" id="ARBA00022803"/>
    </source>
</evidence>
<reference evidence="4" key="1">
    <citation type="journal article" date="2019" name="Int. J. Syst. Evol. Microbiol.">
        <title>The Global Catalogue of Microorganisms (GCM) 10K type strain sequencing project: providing services to taxonomists for standard genome sequencing and annotation.</title>
        <authorList>
            <consortium name="The Broad Institute Genomics Platform"/>
            <consortium name="The Broad Institute Genome Sequencing Center for Infectious Disease"/>
            <person name="Wu L."/>
            <person name="Ma J."/>
        </authorList>
    </citation>
    <scope>NUCLEOTIDE SEQUENCE [LARGE SCALE GENOMIC DNA]</scope>
    <source>
        <strain evidence="4">CGMCC 1.16306</strain>
    </source>
</reference>
<keyword evidence="2" id="KW-0802">TPR repeat</keyword>
<dbReference type="SMART" id="SM00028">
    <property type="entry name" value="TPR"/>
    <property type="match status" value="5"/>
</dbReference>
<accession>A0ABV9GNS9</accession>
<evidence type="ECO:0000313" key="3">
    <source>
        <dbReference type="EMBL" id="MFC4618586.1"/>
    </source>
</evidence>
<keyword evidence="1" id="KW-0677">Repeat</keyword>
<comment type="caution">
    <text evidence="3">The sequence shown here is derived from an EMBL/GenBank/DDBJ whole genome shotgun (WGS) entry which is preliminary data.</text>
</comment>
<dbReference type="InterPro" id="IPR019734">
    <property type="entry name" value="TPR_rpt"/>
</dbReference>
<dbReference type="RefSeq" id="WP_376845630.1">
    <property type="nucleotide sequence ID" value="NZ_JBHSFW010000002.1"/>
</dbReference>
<evidence type="ECO:0000256" key="1">
    <source>
        <dbReference type="ARBA" id="ARBA00022737"/>
    </source>
</evidence>
<dbReference type="InterPro" id="IPR051012">
    <property type="entry name" value="CellSynth/LPSAsmb/PSIAsmb"/>
</dbReference>
<dbReference type="PANTHER" id="PTHR45586:SF1">
    <property type="entry name" value="LIPOPOLYSACCHARIDE ASSEMBLY PROTEIN B"/>
    <property type="match status" value="1"/>
</dbReference>
<protein>
    <recommendedName>
        <fullName evidence="5">Tetratricopeptide repeat protein</fullName>
    </recommendedName>
</protein>
<keyword evidence="4" id="KW-1185">Reference proteome</keyword>
<dbReference type="InterPro" id="IPR011990">
    <property type="entry name" value="TPR-like_helical_dom_sf"/>
</dbReference>
<dbReference type="SUPFAM" id="SSF48452">
    <property type="entry name" value="TPR-like"/>
    <property type="match status" value="2"/>
</dbReference>
<dbReference type="Proteomes" id="UP001596022">
    <property type="component" value="Unassembled WGS sequence"/>
</dbReference>
<gene>
    <name evidence="3" type="ORF">ACFO4N_07530</name>
</gene>
<evidence type="ECO:0000313" key="4">
    <source>
        <dbReference type="Proteomes" id="UP001596022"/>
    </source>
</evidence>